<organism evidence="2 3">
    <name type="scientific">Phocaeicola plebeius</name>
    <dbReference type="NCBI Taxonomy" id="310297"/>
    <lineage>
        <taxon>Bacteria</taxon>
        <taxon>Pseudomonadati</taxon>
        <taxon>Bacteroidota</taxon>
        <taxon>Bacteroidia</taxon>
        <taxon>Bacteroidales</taxon>
        <taxon>Bacteroidaceae</taxon>
        <taxon>Phocaeicola</taxon>
    </lineage>
</organism>
<protein>
    <submittedName>
        <fullName evidence="2">Uncharacterized protein</fullName>
    </submittedName>
</protein>
<keyword evidence="1" id="KW-1133">Transmembrane helix</keyword>
<keyword evidence="1" id="KW-0812">Transmembrane</keyword>
<keyword evidence="1" id="KW-0472">Membrane</keyword>
<comment type="caution">
    <text evidence="2">The sequence shown here is derived from an EMBL/GenBank/DDBJ whole genome shotgun (WGS) entry which is preliminary data.</text>
</comment>
<sequence>MKKILICIAKIILVIIVLFTKLFYLPRSVILHLGAGLRYGSLRIFRPKQKISYKDIRYGSDDFSVIDHADNNLANGFLGFLVLAIILLLIAN</sequence>
<dbReference type="AlphaFoldDB" id="A0A3E4Z3N0"/>
<feature type="transmembrane region" description="Helical" evidence="1">
    <location>
        <begin position="73"/>
        <end position="91"/>
    </location>
</feature>
<reference evidence="2 3" key="1">
    <citation type="submission" date="2018-08" db="EMBL/GenBank/DDBJ databases">
        <title>A genome reference for cultivated species of the human gut microbiota.</title>
        <authorList>
            <person name="Zou Y."/>
            <person name="Xue W."/>
            <person name="Luo G."/>
        </authorList>
    </citation>
    <scope>NUCLEOTIDE SEQUENCE [LARGE SCALE GENOMIC DNA]</scope>
    <source>
        <strain evidence="2 3">OM06-2</strain>
    </source>
</reference>
<proteinExistence type="predicted"/>
<name>A0A3E4Z3N0_9BACT</name>
<evidence type="ECO:0000256" key="1">
    <source>
        <dbReference type="SAM" id="Phobius"/>
    </source>
</evidence>
<dbReference type="EMBL" id="QSTW01000049">
    <property type="protein sequence ID" value="RGM84092.1"/>
    <property type="molecule type" value="Genomic_DNA"/>
</dbReference>
<gene>
    <name evidence="2" type="ORF">DXB87_17355</name>
</gene>
<evidence type="ECO:0000313" key="3">
    <source>
        <dbReference type="Proteomes" id="UP000260814"/>
    </source>
</evidence>
<evidence type="ECO:0000313" key="2">
    <source>
        <dbReference type="EMBL" id="RGM84092.1"/>
    </source>
</evidence>
<accession>A0A3E4Z3N0</accession>
<dbReference type="Proteomes" id="UP000260814">
    <property type="component" value="Unassembled WGS sequence"/>
</dbReference>
<feature type="transmembrane region" description="Helical" evidence="1">
    <location>
        <begin position="7"/>
        <end position="25"/>
    </location>
</feature>